<dbReference type="InterPro" id="IPR029035">
    <property type="entry name" value="DHS-like_NAD/FAD-binding_dom"/>
</dbReference>
<dbReference type="InterPro" id="IPR043971">
    <property type="entry name" value="FUZ/MON1/HPS1_longin_2"/>
</dbReference>
<dbReference type="Gene3D" id="3.40.50.620">
    <property type="entry name" value="HUPs"/>
    <property type="match status" value="1"/>
</dbReference>
<evidence type="ECO:0000256" key="3">
    <source>
        <dbReference type="ARBA" id="ARBA00005817"/>
    </source>
</evidence>
<evidence type="ECO:0000313" key="10">
    <source>
        <dbReference type="Proteomes" id="UP001607303"/>
    </source>
</evidence>
<evidence type="ECO:0000256" key="4">
    <source>
        <dbReference type="ARBA" id="ARBA00022448"/>
    </source>
</evidence>
<dbReference type="Pfam" id="PF19037">
    <property type="entry name" value="Fuz_longin_2"/>
    <property type="match status" value="1"/>
</dbReference>
<feature type="domain" description="Electron transfer flavoprotein alpha/beta-subunit N-terminal" evidence="8">
    <location>
        <begin position="419"/>
        <end position="601"/>
    </location>
</feature>
<dbReference type="InterPro" id="IPR018206">
    <property type="entry name" value="ETF_asu_C_CS"/>
</dbReference>
<dbReference type="SUPFAM" id="SSF52402">
    <property type="entry name" value="Adenine nucleotide alpha hydrolases-like"/>
    <property type="match status" value="1"/>
</dbReference>
<keyword evidence="5" id="KW-0285">Flavoprotein</keyword>
<reference evidence="9 10" key="1">
    <citation type="journal article" date="2024" name="Ann. Entomol. Soc. Am.">
        <title>Genomic analyses of the southern and eastern yellowjacket wasps (Hymenoptera: Vespidae) reveal evolutionary signatures of social life.</title>
        <authorList>
            <person name="Catto M.A."/>
            <person name="Caine P.B."/>
            <person name="Orr S.E."/>
            <person name="Hunt B.G."/>
            <person name="Goodisman M.A.D."/>
        </authorList>
    </citation>
    <scope>NUCLEOTIDE SEQUENCE [LARGE SCALE GENOMIC DNA]</scope>
    <source>
        <strain evidence="9">232</strain>
        <tissue evidence="9">Head and thorax</tissue>
    </source>
</reference>
<keyword evidence="10" id="KW-1185">Reference proteome</keyword>
<dbReference type="Proteomes" id="UP001607303">
    <property type="component" value="Unassembled WGS sequence"/>
</dbReference>
<organism evidence="9 10">
    <name type="scientific">Vespula maculifrons</name>
    <name type="common">Eastern yellow jacket</name>
    <name type="synonym">Wasp</name>
    <dbReference type="NCBI Taxonomy" id="7453"/>
    <lineage>
        <taxon>Eukaryota</taxon>
        <taxon>Metazoa</taxon>
        <taxon>Ecdysozoa</taxon>
        <taxon>Arthropoda</taxon>
        <taxon>Hexapoda</taxon>
        <taxon>Insecta</taxon>
        <taxon>Pterygota</taxon>
        <taxon>Neoptera</taxon>
        <taxon>Endopterygota</taxon>
        <taxon>Hymenoptera</taxon>
        <taxon>Apocrita</taxon>
        <taxon>Aculeata</taxon>
        <taxon>Vespoidea</taxon>
        <taxon>Vespidae</taxon>
        <taxon>Vespinae</taxon>
        <taxon>Vespula</taxon>
    </lineage>
</organism>
<gene>
    <name evidence="9" type="ORF">V1477_009113</name>
</gene>
<dbReference type="InterPro" id="IPR001308">
    <property type="entry name" value="ETF_a/FixB"/>
</dbReference>
<comment type="similarity">
    <text evidence="3">Belongs to the ETF alpha-subunit/FixB family.</text>
</comment>
<evidence type="ECO:0000256" key="2">
    <source>
        <dbReference type="ARBA" id="ARBA00004305"/>
    </source>
</evidence>
<dbReference type="InterPro" id="IPR043972">
    <property type="entry name" value="FUZ/MON1/HPS1_longin_1"/>
</dbReference>
<dbReference type="GO" id="GO:0005759">
    <property type="term" value="C:mitochondrial matrix"/>
    <property type="evidence" value="ECO:0007669"/>
    <property type="project" value="UniProtKB-SubCell"/>
</dbReference>
<evidence type="ECO:0000256" key="7">
    <source>
        <dbReference type="ARBA" id="ARBA00022982"/>
    </source>
</evidence>
<dbReference type="FunFam" id="3.40.50.1220:FF:000001">
    <property type="entry name" value="Electron transfer flavoprotein, alpha subunit"/>
    <property type="match status" value="1"/>
</dbReference>
<dbReference type="PANTHER" id="PTHR43153">
    <property type="entry name" value="ELECTRON TRANSFER FLAVOPROTEIN ALPHA"/>
    <property type="match status" value="1"/>
</dbReference>
<dbReference type="InterPro" id="IPR033947">
    <property type="entry name" value="ETF_alpha_N"/>
</dbReference>
<keyword evidence="4" id="KW-0813">Transport</keyword>
<comment type="cofactor">
    <cofactor evidence="1">
        <name>FAD</name>
        <dbReference type="ChEBI" id="CHEBI:57692"/>
    </cofactor>
</comment>
<comment type="subcellular location">
    <subcellularLocation>
        <location evidence="2">Mitochondrion matrix</location>
    </subcellularLocation>
</comment>
<dbReference type="SMART" id="SM00893">
    <property type="entry name" value="ETF"/>
    <property type="match status" value="1"/>
</dbReference>
<dbReference type="InterPro" id="IPR014730">
    <property type="entry name" value="ETF_a/b_N"/>
</dbReference>
<dbReference type="Pfam" id="PF19038">
    <property type="entry name" value="Fuz_longin_3"/>
    <property type="match status" value="1"/>
</dbReference>
<dbReference type="Gene3D" id="3.40.50.1220">
    <property type="entry name" value="TPP-binding domain"/>
    <property type="match status" value="1"/>
</dbReference>
<name>A0ABD2CFX0_VESMC</name>
<evidence type="ECO:0000313" key="9">
    <source>
        <dbReference type="EMBL" id="KAL2743624.1"/>
    </source>
</evidence>
<dbReference type="Pfam" id="PF00766">
    <property type="entry name" value="ETF_alpha"/>
    <property type="match status" value="1"/>
</dbReference>
<dbReference type="SUPFAM" id="SSF52467">
    <property type="entry name" value="DHS-like NAD/FAD-binding domain"/>
    <property type="match status" value="1"/>
</dbReference>
<evidence type="ECO:0000256" key="1">
    <source>
        <dbReference type="ARBA" id="ARBA00001974"/>
    </source>
</evidence>
<dbReference type="FunFam" id="3.40.50.620:FF:000041">
    <property type="entry name" value="Electron transfer flavoprotein alpha subunit"/>
    <property type="match status" value="1"/>
</dbReference>
<proteinExistence type="inferred from homology"/>
<dbReference type="PROSITE" id="PS00696">
    <property type="entry name" value="ETF_ALPHA"/>
    <property type="match status" value="1"/>
</dbReference>
<evidence type="ECO:0000259" key="8">
    <source>
        <dbReference type="SMART" id="SM00893"/>
    </source>
</evidence>
<dbReference type="InterPro" id="IPR014729">
    <property type="entry name" value="Rossmann-like_a/b/a_fold"/>
</dbReference>
<sequence>MAAQVMCLTSSGGIPLFSRQKGDKEMITFSKMASLNGVHMFLKTQNMKLLNTDLPDTAIVWKEYEQSIILIIIANGATKYTLNKFLDVAFGAMILFVGIDEIKNTKNIERLKKDLRACNPIIDRLLECLDIGDRICTKTDIVNMTECIILHENHLLQTCLEGYMECLDSMYGCILVHGCLAVGTDGWWSLDPIERKLLIMTIATETNYTARDLPIFLPYKSPDIAFRLVSITLINHVEVVALCGPNPELSEIERYVVQCWKTSMDILRNSEQCYPRNIPTAISLDINALGFLLANYKIEKFVLGRNAQSTKNRITGTHRLDVLRTFYHQAIETFMLSSELEENAIEMDMGSKWKFVGAKETYLCSEYHKCHALKEGDHILCVLYTSIVPTHTMRLITEKILKMLLIDKQVNSSIRVESTLVIAEHNNEILSPITCNVLSAAKQIGGDITVLVAGTKCDTVAKAASNANGINKVLLANNEAFKGFTSESLTPLILAMHEQNKYTHILAGATAFGKSLLPRIAAKLDVSPVSDIIGIKAPDSFVRTIYAGNAIQTIKVKDNVKVVSVRGTSFEASSLEGGNATCEPVPSGDYKTNLVEFIKQEISKSDRPELTSAKVVVSGGRGLKSGENFKLLYSLADKLNAAVGASRAAVDAGYVSNDLQVGQTGKIVAPDLYIAVGISGAIQHLAGMKDSKTIVAINKDPEAPIFQVADYGLVADLFKAVPTFTEKLK</sequence>
<keyword evidence="7" id="KW-0249">Electron transport</keyword>
<dbReference type="InterPro" id="IPR043970">
    <property type="entry name" value="FUZ/MON1/HPS1_longin_3"/>
</dbReference>
<evidence type="ECO:0000256" key="6">
    <source>
        <dbReference type="ARBA" id="ARBA00022827"/>
    </source>
</evidence>
<comment type="caution">
    <text evidence="9">The sequence shown here is derived from an EMBL/GenBank/DDBJ whole genome shotgun (WGS) entry which is preliminary data.</text>
</comment>
<protein>
    <submittedName>
        <fullName evidence="9">Protein fuzzy</fullName>
    </submittedName>
</protein>
<keyword evidence="6" id="KW-0274">FAD</keyword>
<accession>A0ABD2CFX0</accession>
<dbReference type="Pfam" id="PF01012">
    <property type="entry name" value="ETF"/>
    <property type="match status" value="1"/>
</dbReference>
<dbReference type="CDD" id="cd01715">
    <property type="entry name" value="ETF_alpha"/>
    <property type="match status" value="1"/>
</dbReference>
<dbReference type="Pfam" id="PF19036">
    <property type="entry name" value="Fuz_longin_1"/>
    <property type="match status" value="1"/>
</dbReference>
<dbReference type="GO" id="GO:0045251">
    <property type="term" value="C:electron transfer flavoprotein complex"/>
    <property type="evidence" value="ECO:0007669"/>
    <property type="project" value="UniProtKB-ARBA"/>
</dbReference>
<dbReference type="InterPro" id="IPR014731">
    <property type="entry name" value="ETF_asu_C"/>
</dbReference>
<dbReference type="AlphaFoldDB" id="A0ABD2CFX0"/>
<dbReference type="EMBL" id="JAYRBN010000056">
    <property type="protein sequence ID" value="KAL2743624.1"/>
    <property type="molecule type" value="Genomic_DNA"/>
</dbReference>
<dbReference type="PANTHER" id="PTHR43153:SF1">
    <property type="entry name" value="ELECTRON TRANSFER FLAVOPROTEIN SUBUNIT ALPHA, MITOCHONDRIAL"/>
    <property type="match status" value="1"/>
</dbReference>
<evidence type="ECO:0000256" key="5">
    <source>
        <dbReference type="ARBA" id="ARBA00022630"/>
    </source>
</evidence>